<keyword evidence="8" id="KW-1185">Reference proteome</keyword>
<comment type="caution">
    <text evidence="3">Lacks conserved residue(s) required for the propagation of feature annotation.</text>
</comment>
<feature type="domain" description="CUB" evidence="6">
    <location>
        <begin position="13"/>
        <end position="127"/>
    </location>
</feature>
<feature type="compositionally biased region" description="Polar residues" evidence="4">
    <location>
        <begin position="174"/>
        <end position="211"/>
    </location>
</feature>
<reference evidence="7 8" key="1">
    <citation type="journal article" date="2023" name="Sci. Data">
        <title>Genome assembly of the Korean intertidal mud-creeper Batillaria attramentaria.</title>
        <authorList>
            <person name="Patra A.K."/>
            <person name="Ho P.T."/>
            <person name="Jun S."/>
            <person name="Lee S.J."/>
            <person name="Kim Y."/>
            <person name="Won Y.J."/>
        </authorList>
    </citation>
    <scope>NUCLEOTIDE SEQUENCE [LARGE SCALE GENOMIC DNA]</scope>
    <source>
        <strain evidence="7">Wonlab-2016</strain>
    </source>
</reference>
<evidence type="ECO:0000256" key="4">
    <source>
        <dbReference type="SAM" id="MobiDB-lite"/>
    </source>
</evidence>
<evidence type="ECO:0000313" key="7">
    <source>
        <dbReference type="EMBL" id="KAK7494778.1"/>
    </source>
</evidence>
<name>A0ABD0L684_9CAEN</name>
<dbReference type="CDD" id="cd00041">
    <property type="entry name" value="CUB"/>
    <property type="match status" value="1"/>
</dbReference>
<keyword evidence="2" id="KW-1015">Disulfide bond</keyword>
<evidence type="ECO:0000259" key="6">
    <source>
        <dbReference type="PROSITE" id="PS01180"/>
    </source>
</evidence>
<dbReference type="InterPro" id="IPR000859">
    <property type="entry name" value="CUB_dom"/>
</dbReference>
<protein>
    <recommendedName>
        <fullName evidence="6">CUB domain-containing protein</fullName>
    </recommendedName>
</protein>
<organism evidence="7 8">
    <name type="scientific">Batillaria attramentaria</name>
    <dbReference type="NCBI Taxonomy" id="370345"/>
    <lineage>
        <taxon>Eukaryota</taxon>
        <taxon>Metazoa</taxon>
        <taxon>Spiralia</taxon>
        <taxon>Lophotrochozoa</taxon>
        <taxon>Mollusca</taxon>
        <taxon>Gastropoda</taxon>
        <taxon>Caenogastropoda</taxon>
        <taxon>Sorbeoconcha</taxon>
        <taxon>Cerithioidea</taxon>
        <taxon>Batillariidae</taxon>
        <taxon>Batillaria</taxon>
    </lineage>
</organism>
<accession>A0ABD0L684</accession>
<dbReference type="Pfam" id="PF00431">
    <property type="entry name" value="CUB"/>
    <property type="match status" value="1"/>
</dbReference>
<evidence type="ECO:0000256" key="5">
    <source>
        <dbReference type="SAM" id="Phobius"/>
    </source>
</evidence>
<dbReference type="PANTHER" id="PTHR24251:SF30">
    <property type="entry name" value="MEMBRANE FRIZZLED-RELATED PROTEIN"/>
    <property type="match status" value="1"/>
</dbReference>
<dbReference type="EMBL" id="JACVVK020000080">
    <property type="protein sequence ID" value="KAK7494778.1"/>
    <property type="molecule type" value="Genomic_DNA"/>
</dbReference>
<keyword evidence="5" id="KW-1133">Transmembrane helix</keyword>
<evidence type="ECO:0000256" key="2">
    <source>
        <dbReference type="ARBA" id="ARBA00023157"/>
    </source>
</evidence>
<dbReference type="PANTHER" id="PTHR24251">
    <property type="entry name" value="OVOCHYMASE-RELATED"/>
    <property type="match status" value="1"/>
</dbReference>
<dbReference type="Gene3D" id="2.60.120.290">
    <property type="entry name" value="Spermadhesin, CUB domain"/>
    <property type="match status" value="1"/>
</dbReference>
<dbReference type="Proteomes" id="UP001519460">
    <property type="component" value="Unassembled WGS sequence"/>
</dbReference>
<evidence type="ECO:0000256" key="3">
    <source>
        <dbReference type="PROSITE-ProRule" id="PRU00059"/>
    </source>
</evidence>
<dbReference type="AlphaFoldDB" id="A0ABD0L684"/>
<gene>
    <name evidence="7" type="ORF">BaRGS_00013905</name>
</gene>
<dbReference type="SMART" id="SM00042">
    <property type="entry name" value="CUB"/>
    <property type="match status" value="1"/>
</dbReference>
<feature type="region of interest" description="Disordered" evidence="4">
    <location>
        <begin position="165"/>
        <end position="211"/>
    </location>
</feature>
<sequence length="211" mass="22133">LLFIMGVGSGYECGGFIDIGASVTGTIQSPNYPGSYPTYARCVWILEAAEYYTISLSIDFTGETYSGSCSDYIQVYDGGLTGTKFVDSCGTLSSSVVTSTGRWLYIYFKSDGLTGSGTGLSATYSPVYTGSVQQILIGVGVGTGVFVVIAFLGVVLEKHHNWEKQRTAGGGGSSEKQTQGGSVYKASNKTQNKSTAWTKGSVNKNASNAGQ</sequence>
<keyword evidence="5" id="KW-0812">Transmembrane</keyword>
<keyword evidence="1" id="KW-0677">Repeat</keyword>
<dbReference type="SUPFAM" id="SSF49854">
    <property type="entry name" value="Spermadhesin, CUB domain"/>
    <property type="match status" value="1"/>
</dbReference>
<proteinExistence type="predicted"/>
<dbReference type="PROSITE" id="PS01180">
    <property type="entry name" value="CUB"/>
    <property type="match status" value="1"/>
</dbReference>
<evidence type="ECO:0000313" key="8">
    <source>
        <dbReference type="Proteomes" id="UP001519460"/>
    </source>
</evidence>
<feature type="transmembrane region" description="Helical" evidence="5">
    <location>
        <begin position="135"/>
        <end position="156"/>
    </location>
</feature>
<evidence type="ECO:0000256" key="1">
    <source>
        <dbReference type="ARBA" id="ARBA00022737"/>
    </source>
</evidence>
<feature type="non-terminal residue" evidence="7">
    <location>
        <position position="211"/>
    </location>
</feature>
<comment type="caution">
    <text evidence="7">The sequence shown here is derived from an EMBL/GenBank/DDBJ whole genome shotgun (WGS) entry which is preliminary data.</text>
</comment>
<keyword evidence="5" id="KW-0472">Membrane</keyword>
<feature type="non-terminal residue" evidence="7">
    <location>
        <position position="1"/>
    </location>
</feature>
<dbReference type="InterPro" id="IPR035914">
    <property type="entry name" value="Sperma_CUB_dom_sf"/>
</dbReference>